<organism evidence="2 3">
    <name type="scientific">Rhodobacter xanthinilyticus</name>
    <dbReference type="NCBI Taxonomy" id="1850250"/>
    <lineage>
        <taxon>Bacteria</taxon>
        <taxon>Pseudomonadati</taxon>
        <taxon>Pseudomonadota</taxon>
        <taxon>Alphaproteobacteria</taxon>
        <taxon>Rhodobacterales</taxon>
        <taxon>Rhodobacter group</taxon>
        <taxon>Rhodobacter</taxon>
    </lineage>
</organism>
<feature type="transmembrane region" description="Helical" evidence="1">
    <location>
        <begin position="107"/>
        <end position="126"/>
    </location>
</feature>
<dbReference type="Proteomes" id="UP000176562">
    <property type="component" value="Chromosome"/>
</dbReference>
<dbReference type="InterPro" id="IPR021125">
    <property type="entry name" value="DUF2127"/>
</dbReference>
<evidence type="ECO:0000313" key="3">
    <source>
        <dbReference type="Proteomes" id="UP000176562"/>
    </source>
</evidence>
<sequence length="157" mass="16744">MRARLARAAHWAFEASLAAKGALAAAEAASGLVLLALPGGALAHLAQRLTAHELSEDPRDHLANALLHGAEALSVDARGFYAAYFLSHGLLKLAVVALLARGVLWAYPAAVALLSAFILYQLHRYALAPDPAMLWLSALDLVVIALTVQEWRRRHAG</sequence>
<dbReference type="Pfam" id="PF09900">
    <property type="entry name" value="DUF2127"/>
    <property type="match status" value="1"/>
</dbReference>
<evidence type="ECO:0000313" key="2">
    <source>
        <dbReference type="EMBL" id="AOZ69040.1"/>
    </source>
</evidence>
<protein>
    <recommendedName>
        <fullName evidence="4">DUF2127 domain-containing protein</fullName>
    </recommendedName>
</protein>
<keyword evidence="1" id="KW-0812">Transmembrane</keyword>
<dbReference type="AlphaFoldDB" id="A0A1D9MB74"/>
<gene>
    <name evidence="2" type="ORF">LPB142_06645</name>
</gene>
<accession>A0A1D9MB74</accession>
<reference evidence="2 3" key="1">
    <citation type="submission" date="2016-10" db="EMBL/GenBank/DDBJ databases">
        <title>Rhodobacter sp. LPB0142, isolated from sea water.</title>
        <authorList>
            <person name="Kim E."/>
            <person name="Yi H."/>
        </authorList>
    </citation>
    <scope>NUCLEOTIDE SEQUENCE [LARGE SCALE GENOMIC DNA]</scope>
    <source>
        <strain evidence="2 3">LPB0142</strain>
    </source>
</reference>
<proteinExistence type="predicted"/>
<keyword evidence="3" id="KW-1185">Reference proteome</keyword>
<dbReference type="KEGG" id="rhp:LPB142_06645"/>
<name>A0A1D9MB74_9RHOB</name>
<feature type="transmembrane region" description="Helical" evidence="1">
    <location>
        <begin position="81"/>
        <end position="100"/>
    </location>
</feature>
<dbReference type="EMBL" id="CP017781">
    <property type="protein sequence ID" value="AOZ69040.1"/>
    <property type="molecule type" value="Genomic_DNA"/>
</dbReference>
<keyword evidence="1" id="KW-0472">Membrane</keyword>
<evidence type="ECO:0000256" key="1">
    <source>
        <dbReference type="SAM" id="Phobius"/>
    </source>
</evidence>
<keyword evidence="1" id="KW-1133">Transmembrane helix</keyword>
<dbReference type="STRING" id="1850250.LPB142_06645"/>
<feature type="transmembrane region" description="Helical" evidence="1">
    <location>
        <begin position="132"/>
        <end position="148"/>
    </location>
</feature>
<evidence type="ECO:0008006" key="4">
    <source>
        <dbReference type="Google" id="ProtNLM"/>
    </source>
</evidence>